<dbReference type="EMBL" id="CP023777">
    <property type="protein sequence ID" value="ATL47639.1"/>
    <property type="molecule type" value="Genomic_DNA"/>
</dbReference>
<sequence length="153" mass="17240">MYIRKATQRDLGAIISLCQETILKVNIKDYSAEQVKIWSESTGDEQKMANRIGKQFFFVAEGDNELIGVASIDMKGCIDLMYTACHHQGESVATQLLEKLIGIAKKLALKSVTADVSLTAKGFFEKNEFKILQEQEVKLNGMTYRNLKMEKLI</sequence>
<dbReference type="OrthoDB" id="424368at2"/>
<dbReference type="InterPro" id="IPR052564">
    <property type="entry name" value="N-acetyltrans/Recomb-assoc"/>
</dbReference>
<organism evidence="2 3">
    <name type="scientific">Chitinophaga caeni</name>
    <dbReference type="NCBI Taxonomy" id="2029983"/>
    <lineage>
        <taxon>Bacteria</taxon>
        <taxon>Pseudomonadati</taxon>
        <taxon>Bacteroidota</taxon>
        <taxon>Chitinophagia</taxon>
        <taxon>Chitinophagales</taxon>
        <taxon>Chitinophagaceae</taxon>
        <taxon>Chitinophaga</taxon>
    </lineage>
</organism>
<feature type="domain" description="N-acetyltransferase" evidence="1">
    <location>
        <begin position="1"/>
        <end position="153"/>
    </location>
</feature>
<name>A0A291QUD2_9BACT</name>
<dbReference type="Pfam" id="PF13673">
    <property type="entry name" value="Acetyltransf_10"/>
    <property type="match status" value="1"/>
</dbReference>
<proteinExistence type="predicted"/>
<evidence type="ECO:0000259" key="1">
    <source>
        <dbReference type="PROSITE" id="PS51186"/>
    </source>
</evidence>
<dbReference type="InterPro" id="IPR016181">
    <property type="entry name" value="Acyl_CoA_acyltransferase"/>
</dbReference>
<evidence type="ECO:0000313" key="2">
    <source>
        <dbReference type="EMBL" id="ATL47639.1"/>
    </source>
</evidence>
<reference evidence="2 3" key="1">
    <citation type="submission" date="2017-10" db="EMBL/GenBank/DDBJ databases">
        <title>Paenichitinophaga pekingensis gen. nov., sp. nov., isolated from activated sludge.</title>
        <authorList>
            <person name="Jin D."/>
            <person name="Kong X."/>
            <person name="Deng Y."/>
            <person name="Bai Z."/>
        </authorList>
    </citation>
    <scope>NUCLEOTIDE SEQUENCE [LARGE SCALE GENOMIC DNA]</scope>
    <source>
        <strain evidence="2 3">13</strain>
    </source>
</reference>
<dbReference type="RefSeq" id="WP_098194016.1">
    <property type="nucleotide sequence ID" value="NZ_CP023777.1"/>
</dbReference>
<dbReference type="PROSITE" id="PS51186">
    <property type="entry name" value="GNAT"/>
    <property type="match status" value="1"/>
</dbReference>
<evidence type="ECO:0000313" key="3">
    <source>
        <dbReference type="Proteomes" id="UP000220133"/>
    </source>
</evidence>
<dbReference type="PANTHER" id="PTHR43451:SF1">
    <property type="entry name" value="ACETYLTRANSFERASE"/>
    <property type="match status" value="1"/>
</dbReference>
<accession>A0A291QUD2</accession>
<dbReference type="GO" id="GO:0016747">
    <property type="term" value="F:acyltransferase activity, transferring groups other than amino-acyl groups"/>
    <property type="evidence" value="ECO:0007669"/>
    <property type="project" value="InterPro"/>
</dbReference>
<dbReference type="InterPro" id="IPR000182">
    <property type="entry name" value="GNAT_dom"/>
</dbReference>
<dbReference type="CDD" id="cd04301">
    <property type="entry name" value="NAT_SF"/>
    <property type="match status" value="1"/>
</dbReference>
<protein>
    <recommendedName>
        <fullName evidence="1">N-acetyltransferase domain-containing protein</fullName>
    </recommendedName>
</protein>
<dbReference type="Proteomes" id="UP000220133">
    <property type="component" value="Chromosome"/>
</dbReference>
<keyword evidence="3" id="KW-1185">Reference proteome</keyword>
<dbReference type="PANTHER" id="PTHR43451">
    <property type="entry name" value="ACETYLTRANSFERASE (GNAT) FAMILY PROTEIN"/>
    <property type="match status" value="1"/>
</dbReference>
<dbReference type="Gene3D" id="3.40.630.30">
    <property type="match status" value="1"/>
</dbReference>
<dbReference type="AlphaFoldDB" id="A0A291QUD2"/>
<gene>
    <name evidence="2" type="ORF">COR50_10940</name>
</gene>
<dbReference type="SUPFAM" id="SSF55729">
    <property type="entry name" value="Acyl-CoA N-acyltransferases (Nat)"/>
    <property type="match status" value="1"/>
</dbReference>
<dbReference type="KEGG" id="cbae:COR50_10940"/>